<reference evidence="3" key="2">
    <citation type="journal article" date="2016" name="J. Infect. Dis.">
        <title>Comparative Genomics of Community-Associated Methicillin-Resistant Staphylococcus aureus Shows the Emergence of Clone ST8-USA300 in Geneva, Switzerland.</title>
        <authorList>
            <person name="Von Dach E."/>
            <person name="Diene S.M."/>
            <person name="Fankhauser C."/>
            <person name="Schrenzel J."/>
            <person name="Harbarth S."/>
            <person name="Francois P."/>
        </authorList>
    </citation>
    <scope>NUCLEOTIDE SEQUENCE</scope>
    <source>
        <strain evidence="3">MRSA_S26</strain>
    </source>
</reference>
<keyword evidence="1" id="KW-0812">Transmembrane</keyword>
<feature type="transmembrane region" description="Helical" evidence="1">
    <location>
        <begin position="27"/>
        <end position="50"/>
    </location>
</feature>
<dbReference type="OMA" id="TRCIIKF"/>
<feature type="transmembrane region" description="Helical" evidence="1">
    <location>
        <begin position="71"/>
        <end position="93"/>
    </location>
</feature>
<keyword evidence="1" id="KW-1133">Transmembrane helix</keyword>
<dbReference type="Proteomes" id="UP000217245">
    <property type="component" value="Chromosome"/>
</dbReference>
<evidence type="ECO:0000313" key="6">
    <source>
        <dbReference type="Proteomes" id="UP000217245"/>
    </source>
</evidence>
<accession>A0A1E8X4K6</accession>
<evidence type="ECO:0000313" key="4">
    <source>
        <dbReference type="EMBL" id="RZH93646.1"/>
    </source>
</evidence>
<dbReference type="Proteomes" id="UP000294017">
    <property type="component" value="Unassembled WGS sequence"/>
</dbReference>
<protein>
    <submittedName>
        <fullName evidence="3">Membrane protein</fullName>
    </submittedName>
</protein>
<sequence>MSNAINIETLTFNIIIENTNLNRLGDLFVSVIAIAITSFLYIHIVTSYLIKNMVLQYQIYLGLKFDFYNRQVYLIKILIHYIMLTICILKFTLSEGY</sequence>
<reference evidence="3" key="1">
    <citation type="submission" date="2015-06" db="EMBL/GenBank/DDBJ databases">
        <authorList>
            <person name="Diene S.M."/>
            <person name="Von Dach E."/>
            <person name="Fankhauser C."/>
            <person name="Schrenzel J."/>
            <person name="Harbarth S."/>
            <person name="Francois P."/>
        </authorList>
    </citation>
    <scope>NUCLEOTIDE SEQUENCE</scope>
    <source>
        <strain evidence="3">MRSA_S26</strain>
    </source>
</reference>
<name>A0A0H2D8P8_STAAU</name>
<dbReference type="EMBL" id="RQTF01000249">
    <property type="protein sequence ID" value="RZI06070.1"/>
    <property type="molecule type" value="Genomic_DNA"/>
</dbReference>
<accession>A0A0H2D8P8</accession>
<dbReference type="EMBL" id="CP023391">
    <property type="protein sequence ID" value="ATC70676.1"/>
    <property type="molecule type" value="Genomic_DNA"/>
</dbReference>
<dbReference type="EMBL" id="RQTC01000094">
    <property type="protein sequence ID" value="RZH93646.1"/>
    <property type="molecule type" value="Genomic_DNA"/>
</dbReference>
<dbReference type="Proteomes" id="UP000052129">
    <property type="component" value="Unassembled WGS sequence"/>
</dbReference>
<evidence type="ECO:0000313" key="3">
    <source>
        <dbReference type="EMBL" id="KSA79526.1"/>
    </source>
</evidence>
<gene>
    <name evidence="3" type="ORF">ACR79_11595</name>
    <name evidence="2" type="ORF">CNH36_03165</name>
    <name evidence="4" type="ORF">EIG94_06650</name>
    <name evidence="5" type="ORF">EIH03_11900</name>
</gene>
<evidence type="ECO:0000313" key="2">
    <source>
        <dbReference type="EMBL" id="ATC70676.1"/>
    </source>
</evidence>
<evidence type="ECO:0000313" key="8">
    <source>
        <dbReference type="Proteomes" id="UP000294017"/>
    </source>
</evidence>
<dbReference type="AlphaFoldDB" id="A0A0H2D8P8"/>
<proteinExistence type="predicted"/>
<organism evidence="5 8">
    <name type="scientific">Staphylococcus aureus</name>
    <dbReference type="NCBI Taxonomy" id="1280"/>
    <lineage>
        <taxon>Bacteria</taxon>
        <taxon>Bacillati</taxon>
        <taxon>Bacillota</taxon>
        <taxon>Bacilli</taxon>
        <taxon>Bacillales</taxon>
        <taxon>Staphylococcaceae</taxon>
        <taxon>Staphylococcus</taxon>
    </lineage>
</organism>
<evidence type="ECO:0000256" key="1">
    <source>
        <dbReference type="SAM" id="Phobius"/>
    </source>
</evidence>
<reference evidence="2 6" key="3">
    <citation type="submission" date="2017-09" db="EMBL/GenBank/DDBJ databases">
        <title>A single nucleotide polymorphism in the Staphylococcus aureus virulence regulator SaeR abolishes pathogenesis.</title>
        <authorList>
            <person name="Copin R.J."/>
            <person name="Sause W."/>
            <person name="Shopsin B."/>
            <person name="Torres V.J."/>
        </authorList>
    </citation>
    <scope>NUCLEOTIDE SEQUENCE [LARGE SCALE GENOMIC DNA]</scope>
    <source>
        <strain evidence="6">Newman</strain>
        <strain evidence="2">Newman_D2C</strain>
    </source>
</reference>
<keyword evidence="1" id="KW-0472">Membrane</keyword>
<evidence type="ECO:0000313" key="7">
    <source>
        <dbReference type="Proteomes" id="UP000293434"/>
    </source>
</evidence>
<dbReference type="Proteomes" id="UP000293434">
    <property type="component" value="Unassembled WGS sequence"/>
</dbReference>
<evidence type="ECO:0000313" key="5">
    <source>
        <dbReference type="EMBL" id="RZI06070.1"/>
    </source>
</evidence>
<reference evidence="7 8" key="4">
    <citation type="submission" date="2018-11" db="EMBL/GenBank/DDBJ databases">
        <title>Genomic profiling of Staphylococcus species from a Poultry farm system in KwaZulu-Natal, South Africa.</title>
        <authorList>
            <person name="Amoako D.G."/>
            <person name="Somboro A.M."/>
            <person name="Abia A.L.K."/>
            <person name="Bester L.A."/>
            <person name="Essack S.Y."/>
        </authorList>
    </citation>
    <scope>NUCLEOTIDE SEQUENCE [LARGE SCALE GENOMIC DNA]</scope>
    <source>
        <strain evidence="5 8">SA12</strain>
        <strain evidence="4 7">SA9</strain>
    </source>
</reference>
<dbReference type="EMBL" id="LFVP01000008">
    <property type="protein sequence ID" value="KSA79526.1"/>
    <property type="molecule type" value="Genomic_DNA"/>
</dbReference>